<keyword evidence="1" id="KW-0812">Transmembrane</keyword>
<feature type="transmembrane region" description="Helical" evidence="1">
    <location>
        <begin position="328"/>
        <end position="345"/>
    </location>
</feature>
<evidence type="ECO:0000313" key="3">
    <source>
        <dbReference type="Proteomes" id="UP000176939"/>
    </source>
</evidence>
<dbReference type="Proteomes" id="UP000176939">
    <property type="component" value="Unassembled WGS sequence"/>
</dbReference>
<feature type="transmembrane region" description="Helical" evidence="1">
    <location>
        <begin position="201"/>
        <end position="221"/>
    </location>
</feature>
<feature type="transmembrane region" description="Helical" evidence="1">
    <location>
        <begin position="6"/>
        <end position="22"/>
    </location>
</feature>
<feature type="transmembrane region" description="Helical" evidence="1">
    <location>
        <begin position="91"/>
        <end position="111"/>
    </location>
</feature>
<evidence type="ECO:0000313" key="2">
    <source>
        <dbReference type="EMBL" id="OGM09835.1"/>
    </source>
</evidence>
<dbReference type="AlphaFoldDB" id="A0A1F7X6C2"/>
<name>A0A1F7X6C2_9BACT</name>
<feature type="transmembrane region" description="Helical" evidence="1">
    <location>
        <begin position="357"/>
        <end position="375"/>
    </location>
</feature>
<reference evidence="2 3" key="1">
    <citation type="journal article" date="2016" name="Nat. Commun.">
        <title>Thousands of microbial genomes shed light on interconnected biogeochemical processes in an aquifer system.</title>
        <authorList>
            <person name="Anantharaman K."/>
            <person name="Brown C.T."/>
            <person name="Hug L.A."/>
            <person name="Sharon I."/>
            <person name="Castelle C.J."/>
            <person name="Probst A.J."/>
            <person name="Thomas B.C."/>
            <person name="Singh A."/>
            <person name="Wilkins M.J."/>
            <person name="Karaoz U."/>
            <person name="Brodie E.L."/>
            <person name="Williams K.H."/>
            <person name="Hubbard S.S."/>
            <person name="Banfield J.F."/>
        </authorList>
    </citation>
    <scope>NUCLEOTIDE SEQUENCE [LARGE SCALE GENOMIC DNA]</scope>
</reference>
<accession>A0A1F7X6C2</accession>
<dbReference type="EMBL" id="MGFQ01000019">
    <property type="protein sequence ID" value="OGM09835.1"/>
    <property type="molecule type" value="Genomic_DNA"/>
</dbReference>
<feature type="transmembrane region" description="Helical" evidence="1">
    <location>
        <begin position="302"/>
        <end position="322"/>
    </location>
</feature>
<keyword evidence="1" id="KW-0472">Membrane</keyword>
<feature type="transmembrane region" description="Helical" evidence="1">
    <location>
        <begin position="166"/>
        <end position="189"/>
    </location>
</feature>
<proteinExistence type="predicted"/>
<feature type="transmembrane region" description="Helical" evidence="1">
    <location>
        <begin position="141"/>
        <end position="160"/>
    </location>
</feature>
<evidence type="ECO:0008006" key="4">
    <source>
        <dbReference type="Google" id="ProtNLM"/>
    </source>
</evidence>
<comment type="caution">
    <text evidence="2">The sequence shown here is derived from an EMBL/GenBank/DDBJ whole genome shotgun (WGS) entry which is preliminary data.</text>
</comment>
<protein>
    <recommendedName>
        <fullName evidence="4">Glycosyltransferase RgtA/B/C/D-like domain-containing protein</fullName>
    </recommendedName>
</protein>
<evidence type="ECO:0000256" key="1">
    <source>
        <dbReference type="SAM" id="Phobius"/>
    </source>
</evidence>
<sequence>MFKGKINYIIIFVLVFLIYLLTSAGNTPYNYFIRLADAFIHGRYWLTENPPWLSELIPAGLNKYYVVYPPMPAILSIPFVFLFGKNLPQQYIAHLLGAGLVILTIALSWKIKRDKMLALWSGILIGLGSIIWFLSSVGSAWYMGQISAAFFLTAAIYESLSKKRALLIGIFLGVAYLSRIQLVLTLPFFLYQIKGKCLNEYLKFILGVTPFVIFNAVYNYLRFGVPWDKAYYLIPGLLNEPWFSKGLFNISYIPNNLKVIFLSLPIFKKEFPYIQPSWEGLAIWITTPAFIYSIYASIKERIVLLSWFTILLISLVIFSHGTTGFAQFGYRFAVDFYPFLMLLTIKGVAKTGLKWQHWLLLVIGVVVNLWGILWINKFGWVSY</sequence>
<organism evidence="2 3">
    <name type="scientific">Candidatus Woesebacteria bacterium RBG_13_36_22</name>
    <dbReference type="NCBI Taxonomy" id="1802478"/>
    <lineage>
        <taxon>Bacteria</taxon>
        <taxon>Candidatus Woeseibacteriota</taxon>
    </lineage>
</organism>
<feature type="transmembrane region" description="Helical" evidence="1">
    <location>
        <begin position="117"/>
        <end position="134"/>
    </location>
</feature>
<gene>
    <name evidence="2" type="ORF">A2Z67_03485</name>
</gene>
<keyword evidence="1" id="KW-1133">Transmembrane helix</keyword>